<keyword evidence="2" id="KW-1185">Reference proteome</keyword>
<dbReference type="AlphaFoldDB" id="A0A3R9QA00"/>
<evidence type="ECO:0000313" key="1">
    <source>
        <dbReference type="EMBL" id="RSL16190.1"/>
    </source>
</evidence>
<organism evidence="1 2">
    <name type="scientific">Edaphobacter aggregans</name>
    <dbReference type="NCBI Taxonomy" id="570835"/>
    <lineage>
        <taxon>Bacteria</taxon>
        <taxon>Pseudomonadati</taxon>
        <taxon>Acidobacteriota</taxon>
        <taxon>Terriglobia</taxon>
        <taxon>Terriglobales</taxon>
        <taxon>Acidobacteriaceae</taxon>
        <taxon>Edaphobacter</taxon>
    </lineage>
</organism>
<gene>
    <name evidence="1" type="ORF">EDE15_1701</name>
</gene>
<comment type="caution">
    <text evidence="1">The sequence shown here is derived from an EMBL/GenBank/DDBJ whole genome shotgun (WGS) entry which is preliminary data.</text>
</comment>
<dbReference type="Proteomes" id="UP000269669">
    <property type="component" value="Unassembled WGS sequence"/>
</dbReference>
<dbReference type="RefSeq" id="WP_185827060.1">
    <property type="nucleotide sequence ID" value="NZ_RSDW01000001.1"/>
</dbReference>
<sequence>MTADDLALLKSRIDEVVILDIVHGQHVFAKPLVVFDEGDTPDVFYLEVEPSPGGTYIEKGAAGYSVLLADILAVRLPPTP</sequence>
<reference evidence="1 2" key="1">
    <citation type="submission" date="2018-12" db="EMBL/GenBank/DDBJ databases">
        <title>Sequencing of bacterial isolates from soil warming experiment in Harvard Forest, Massachusetts, USA.</title>
        <authorList>
            <person name="Deangelis K."/>
        </authorList>
    </citation>
    <scope>NUCLEOTIDE SEQUENCE [LARGE SCALE GENOMIC DNA]</scope>
    <source>
        <strain evidence="1 2">EB153</strain>
    </source>
</reference>
<accession>A0A3R9QA00</accession>
<name>A0A3R9QA00_9BACT</name>
<proteinExistence type="predicted"/>
<dbReference type="EMBL" id="RSDW01000001">
    <property type="protein sequence ID" value="RSL16190.1"/>
    <property type="molecule type" value="Genomic_DNA"/>
</dbReference>
<evidence type="ECO:0000313" key="2">
    <source>
        <dbReference type="Proteomes" id="UP000269669"/>
    </source>
</evidence>
<protein>
    <submittedName>
        <fullName evidence="1">Uncharacterized protein</fullName>
    </submittedName>
</protein>